<dbReference type="OrthoDB" id="9803106at2"/>
<dbReference type="PANTHER" id="PTHR33933">
    <property type="entry name" value="NUCLEOTIDYLTRANSFERASE"/>
    <property type="match status" value="1"/>
</dbReference>
<keyword evidence="3" id="KW-1185">Reference proteome</keyword>
<organism evidence="2 3">
    <name type="scientific">Neomoorella glycerini</name>
    <dbReference type="NCBI Taxonomy" id="55779"/>
    <lineage>
        <taxon>Bacteria</taxon>
        <taxon>Bacillati</taxon>
        <taxon>Bacillota</taxon>
        <taxon>Clostridia</taxon>
        <taxon>Neomoorellales</taxon>
        <taxon>Neomoorellaceae</taxon>
        <taxon>Neomoorella</taxon>
    </lineage>
</organism>
<dbReference type="AlphaFoldDB" id="A0A6I5ZT86"/>
<dbReference type="PANTHER" id="PTHR33933:SF1">
    <property type="entry name" value="PROTEIN ADENYLYLTRANSFERASE MNTA-RELATED"/>
    <property type="match status" value="1"/>
</dbReference>
<dbReference type="CDD" id="cd05403">
    <property type="entry name" value="NT_KNTase_like"/>
    <property type="match status" value="1"/>
</dbReference>
<evidence type="ECO:0000313" key="2">
    <source>
        <dbReference type="EMBL" id="QGP93134.1"/>
    </source>
</evidence>
<dbReference type="RefSeq" id="WP_156274355.1">
    <property type="nucleotide sequence ID" value="NZ_CP046244.1"/>
</dbReference>
<name>A0A6I5ZT86_9FIRM</name>
<dbReference type="Pfam" id="PF01909">
    <property type="entry name" value="NTP_transf_2"/>
    <property type="match status" value="1"/>
</dbReference>
<feature type="domain" description="Polymerase nucleotidyl transferase" evidence="1">
    <location>
        <begin position="16"/>
        <end position="87"/>
    </location>
</feature>
<dbReference type="SUPFAM" id="SSF81301">
    <property type="entry name" value="Nucleotidyltransferase"/>
    <property type="match status" value="1"/>
</dbReference>
<dbReference type="InterPro" id="IPR043519">
    <property type="entry name" value="NT_sf"/>
</dbReference>
<dbReference type="InterPro" id="IPR052548">
    <property type="entry name" value="Type_VII_TA_antitoxin"/>
</dbReference>
<protein>
    <submittedName>
        <fullName evidence="2">Nucleotidyltransferase domain protein</fullName>
    </submittedName>
</protein>
<proteinExistence type="predicted"/>
<dbReference type="Gene3D" id="3.30.460.10">
    <property type="entry name" value="Beta Polymerase, domain 2"/>
    <property type="match status" value="1"/>
</dbReference>
<accession>A0A6I5ZT86</accession>
<keyword evidence="2" id="KW-0808">Transferase</keyword>
<dbReference type="Proteomes" id="UP000425916">
    <property type="component" value="Chromosome"/>
</dbReference>
<reference evidence="2 3" key="1">
    <citation type="submission" date="2019-11" db="EMBL/GenBank/DDBJ databases">
        <title>Genome sequence of Moorella glycerini DSM11254.</title>
        <authorList>
            <person name="Poehlein A."/>
            <person name="Boeer T."/>
            <person name="Daniel R."/>
        </authorList>
    </citation>
    <scope>NUCLEOTIDE SEQUENCE [LARGE SCALE GENOMIC DNA]</scope>
    <source>
        <strain evidence="2 3">DSM 11254</strain>
    </source>
</reference>
<sequence length="109" mass="12467">MSPNKKALDIVKLYVDTLRKRNLPVKSVILFGSQARGDYEHGSDIDVLVVTEKLDKKIRETIIDEAYEISLKEEIPVIALVYDLEEFQSPLFRAGPFYQNISREGINVL</sequence>
<dbReference type="InterPro" id="IPR002934">
    <property type="entry name" value="Polymerase_NTP_transf_dom"/>
</dbReference>
<gene>
    <name evidence="2" type="ORF">MGLY_25320</name>
</gene>
<dbReference type="GO" id="GO:0016779">
    <property type="term" value="F:nucleotidyltransferase activity"/>
    <property type="evidence" value="ECO:0007669"/>
    <property type="project" value="InterPro"/>
</dbReference>
<evidence type="ECO:0000313" key="3">
    <source>
        <dbReference type="Proteomes" id="UP000425916"/>
    </source>
</evidence>
<dbReference type="EMBL" id="CP046244">
    <property type="protein sequence ID" value="QGP93134.1"/>
    <property type="molecule type" value="Genomic_DNA"/>
</dbReference>
<evidence type="ECO:0000259" key="1">
    <source>
        <dbReference type="Pfam" id="PF01909"/>
    </source>
</evidence>